<dbReference type="InterPro" id="IPR010982">
    <property type="entry name" value="Lambda_DNA-bd_dom_sf"/>
</dbReference>
<dbReference type="SUPFAM" id="SSF47413">
    <property type="entry name" value="lambda repressor-like DNA-binding domains"/>
    <property type="match status" value="1"/>
</dbReference>
<dbReference type="OrthoDB" id="9812495at2"/>
<dbReference type="Proteomes" id="UP000199200">
    <property type="component" value="Unassembled WGS sequence"/>
</dbReference>
<organism evidence="3 4">
    <name type="scientific">Bhargavaea ginsengi</name>
    <dbReference type="NCBI Taxonomy" id="426757"/>
    <lineage>
        <taxon>Bacteria</taxon>
        <taxon>Bacillati</taxon>
        <taxon>Bacillota</taxon>
        <taxon>Bacilli</taxon>
        <taxon>Bacillales</taxon>
        <taxon>Caryophanaceae</taxon>
        <taxon>Bhargavaea</taxon>
    </lineage>
</organism>
<dbReference type="InterPro" id="IPR001387">
    <property type="entry name" value="Cro/C1-type_HTH"/>
</dbReference>
<dbReference type="PROSITE" id="PS50943">
    <property type="entry name" value="HTH_CROC1"/>
    <property type="match status" value="1"/>
</dbReference>
<dbReference type="InterPro" id="IPR037914">
    <property type="entry name" value="SpoVT-AbrB_sf"/>
</dbReference>
<dbReference type="RefSeq" id="WP_092051718.1">
    <property type="nucleotide sequence ID" value="NZ_FNZF01000002.1"/>
</dbReference>
<dbReference type="Pfam" id="PF01381">
    <property type="entry name" value="HTH_3"/>
    <property type="match status" value="1"/>
</dbReference>
<protein>
    <submittedName>
        <fullName evidence="3">Looped-hinge helix DNA binding domain-containing protein, AbrB family</fullName>
    </submittedName>
</protein>
<accession>A0A1H6XK85</accession>
<sequence length="144" mass="16073">MIGTNIRVLRKRNKQSQEFLAERLGVSRQTIAKWESGESLPDLYRCRVLADHFQVSLDQLSGDLTEAEANRMAPRGKHFFGVAKVGQDGQVNVPKKALERFGIREGDQLVVLGDDSSMGIALMKRDTLLDFAEMIRNAEPEGGE</sequence>
<evidence type="ECO:0000259" key="2">
    <source>
        <dbReference type="PROSITE" id="PS50943"/>
    </source>
</evidence>
<dbReference type="STRING" id="426757.SAMN04488127_1531"/>
<dbReference type="GO" id="GO:0003677">
    <property type="term" value="F:DNA binding"/>
    <property type="evidence" value="ECO:0007669"/>
    <property type="project" value="UniProtKB-KW"/>
</dbReference>
<evidence type="ECO:0000256" key="1">
    <source>
        <dbReference type="ARBA" id="ARBA00023125"/>
    </source>
</evidence>
<keyword evidence="4" id="KW-1185">Reference proteome</keyword>
<keyword evidence="1" id="KW-0238">DNA-binding</keyword>
<dbReference type="SUPFAM" id="SSF89447">
    <property type="entry name" value="AbrB/MazE/MraZ-like"/>
    <property type="match status" value="1"/>
</dbReference>
<evidence type="ECO:0000313" key="3">
    <source>
        <dbReference type="EMBL" id="SEJ29489.1"/>
    </source>
</evidence>
<dbReference type="NCBIfam" id="TIGR01439">
    <property type="entry name" value="lp_hng_hel_AbrB"/>
    <property type="match status" value="1"/>
</dbReference>
<proteinExistence type="predicted"/>
<dbReference type="Gene3D" id="1.10.260.40">
    <property type="entry name" value="lambda repressor-like DNA-binding domains"/>
    <property type="match status" value="1"/>
</dbReference>
<dbReference type="PANTHER" id="PTHR46558">
    <property type="entry name" value="TRACRIPTIONAL REGULATORY PROTEIN-RELATED-RELATED"/>
    <property type="match status" value="1"/>
</dbReference>
<dbReference type="Gene3D" id="2.10.260.10">
    <property type="match status" value="1"/>
</dbReference>
<name>A0A1H6XK85_9BACL</name>
<dbReference type="PANTHER" id="PTHR46558:SF11">
    <property type="entry name" value="HTH-TYPE TRANSCRIPTIONAL REGULATOR XRE"/>
    <property type="match status" value="1"/>
</dbReference>
<feature type="domain" description="HTH cro/C1-type" evidence="2">
    <location>
        <begin position="6"/>
        <end position="60"/>
    </location>
</feature>
<dbReference type="EMBL" id="FNZF01000002">
    <property type="protein sequence ID" value="SEJ29489.1"/>
    <property type="molecule type" value="Genomic_DNA"/>
</dbReference>
<gene>
    <name evidence="3" type="ORF">SAMN04488127_1531</name>
</gene>
<dbReference type="SMART" id="SM00530">
    <property type="entry name" value="HTH_XRE"/>
    <property type="match status" value="1"/>
</dbReference>
<dbReference type="SMART" id="SM00966">
    <property type="entry name" value="SpoVT_AbrB"/>
    <property type="match status" value="1"/>
</dbReference>
<dbReference type="CDD" id="cd00093">
    <property type="entry name" value="HTH_XRE"/>
    <property type="match status" value="1"/>
</dbReference>
<dbReference type="InterPro" id="IPR007159">
    <property type="entry name" value="SpoVT-AbrB_dom"/>
</dbReference>
<evidence type="ECO:0000313" key="4">
    <source>
        <dbReference type="Proteomes" id="UP000199200"/>
    </source>
</evidence>
<dbReference type="AlphaFoldDB" id="A0A1H6XK85"/>
<reference evidence="4" key="1">
    <citation type="submission" date="2016-10" db="EMBL/GenBank/DDBJ databases">
        <authorList>
            <person name="Varghese N."/>
            <person name="Submissions S."/>
        </authorList>
    </citation>
    <scope>NUCLEOTIDE SEQUENCE [LARGE SCALE GENOMIC DNA]</scope>
    <source>
        <strain evidence="4">CGMCC 1.6763</strain>
    </source>
</reference>